<keyword evidence="4" id="KW-0645">Protease</keyword>
<evidence type="ECO:0000313" key="5">
    <source>
        <dbReference type="Proteomes" id="UP000460112"/>
    </source>
</evidence>
<feature type="transmembrane region" description="Helical" evidence="2">
    <location>
        <begin position="90"/>
        <end position="110"/>
    </location>
</feature>
<protein>
    <submittedName>
        <fullName evidence="4">CPBP family intramembrane metalloprotease</fullName>
    </submittedName>
</protein>
<feature type="domain" description="CAAX prenyl protease 2/Lysostaphin resistance protein A-like" evidence="3">
    <location>
        <begin position="225"/>
        <end position="325"/>
    </location>
</feature>
<keyword evidence="2" id="KW-0472">Membrane</keyword>
<dbReference type="EMBL" id="WBOA01000001">
    <property type="protein sequence ID" value="KAB1950985.1"/>
    <property type="molecule type" value="Genomic_DNA"/>
</dbReference>
<comment type="similarity">
    <text evidence="1">Belongs to the UPF0177 family.</text>
</comment>
<keyword evidence="2" id="KW-0812">Transmembrane</keyword>
<feature type="transmembrane region" description="Helical" evidence="2">
    <location>
        <begin position="150"/>
        <end position="170"/>
    </location>
</feature>
<dbReference type="Pfam" id="PF02517">
    <property type="entry name" value="Rce1-like"/>
    <property type="match status" value="1"/>
</dbReference>
<keyword evidence="2" id="KW-1133">Transmembrane helix</keyword>
<name>A0A833CEF0_LACGS</name>
<dbReference type="AlphaFoldDB" id="A0A833CEF0"/>
<dbReference type="RefSeq" id="WP_151494653.1">
    <property type="nucleotide sequence ID" value="NZ_WBOA01000001.1"/>
</dbReference>
<evidence type="ECO:0000313" key="4">
    <source>
        <dbReference type="EMBL" id="KAB1950985.1"/>
    </source>
</evidence>
<feature type="transmembrane region" description="Helical" evidence="2">
    <location>
        <begin position="264"/>
        <end position="282"/>
    </location>
</feature>
<reference evidence="4 5" key="1">
    <citation type="submission" date="2019-09" db="EMBL/GenBank/DDBJ databases">
        <title>Investigation of probiotic properties of different lactic acid bacteria.</title>
        <authorList>
            <person name="Jaomanjaka F."/>
            <person name="Blanc P."/>
        </authorList>
    </citation>
    <scope>NUCLEOTIDE SEQUENCE [LARGE SCALE GENOMIC DNA]</scope>
    <source>
        <strain evidence="4 5">BIO6369</strain>
    </source>
</reference>
<comment type="caution">
    <text evidence="4">The sequence shown here is derived from an EMBL/GenBank/DDBJ whole genome shotgun (WGS) entry which is preliminary data.</text>
</comment>
<feature type="transmembrane region" description="Helical" evidence="2">
    <location>
        <begin position="228"/>
        <end position="252"/>
    </location>
</feature>
<evidence type="ECO:0000259" key="3">
    <source>
        <dbReference type="Pfam" id="PF02517"/>
    </source>
</evidence>
<dbReference type="Proteomes" id="UP000460112">
    <property type="component" value="Unassembled WGS sequence"/>
</dbReference>
<feature type="transmembrane region" description="Helical" evidence="2">
    <location>
        <begin position="33"/>
        <end position="52"/>
    </location>
</feature>
<keyword evidence="4" id="KW-0482">Metalloprotease</keyword>
<evidence type="ECO:0000256" key="1">
    <source>
        <dbReference type="ARBA" id="ARBA00009067"/>
    </source>
</evidence>
<sequence>MEPSKNIKRCCLLQVMILVGIQVINLFTRPAKFAMGIVSIIILGAYLAGEYLSLPETIRKVNTIVQILFQPFAFSYTAGTLLTLVTPFKFAPLVAFCILIWYAVSFLLYVQQFIAPITNNWLRLFWLIYFFQIAISPSAYFGIIASTNPWFGAFFSTGLIGAVAYTISLIRAMQAWHFGDLISLIKSHSKGNVLVDSVFAILVVLFIYSNLMNTTSWGKLSFLRFWRLLLGAMEAGIGEEVLCRFGILTLLLSFAKKLRLRIPIAIICSSLLFGLFHFLNLTEQSLPLTIYQFCFTAVSGIFFSLLFLYSGHLELVVFIHFVMDLLSYSATGNSSLSGNITLGDYQSVINLAVLMLALLVWMMFGKKRQVMENHVDLLVSKGNIKK</sequence>
<dbReference type="GO" id="GO:0080120">
    <property type="term" value="P:CAAX-box protein maturation"/>
    <property type="evidence" value="ECO:0007669"/>
    <property type="project" value="UniProtKB-ARBA"/>
</dbReference>
<proteinExistence type="inferred from homology"/>
<feature type="transmembrane region" description="Helical" evidence="2">
    <location>
        <begin position="191"/>
        <end position="208"/>
    </location>
</feature>
<feature type="transmembrane region" description="Helical" evidence="2">
    <location>
        <begin position="122"/>
        <end position="144"/>
    </location>
</feature>
<accession>A0A833CEF0</accession>
<feature type="transmembrane region" description="Helical" evidence="2">
    <location>
        <begin position="345"/>
        <end position="364"/>
    </location>
</feature>
<evidence type="ECO:0000256" key="2">
    <source>
        <dbReference type="SAM" id="Phobius"/>
    </source>
</evidence>
<feature type="transmembrane region" description="Helical" evidence="2">
    <location>
        <begin position="64"/>
        <end position="84"/>
    </location>
</feature>
<dbReference type="InterPro" id="IPR003675">
    <property type="entry name" value="Rce1/LyrA-like_dom"/>
</dbReference>
<keyword evidence="4" id="KW-0378">Hydrolase</keyword>
<dbReference type="GO" id="GO:0006508">
    <property type="term" value="P:proteolysis"/>
    <property type="evidence" value="ECO:0007669"/>
    <property type="project" value="UniProtKB-KW"/>
</dbReference>
<gene>
    <name evidence="4" type="ORF">F8244_00360</name>
</gene>
<dbReference type="GO" id="GO:0008237">
    <property type="term" value="F:metallopeptidase activity"/>
    <property type="evidence" value="ECO:0007669"/>
    <property type="project" value="UniProtKB-KW"/>
</dbReference>
<dbReference type="GO" id="GO:0004175">
    <property type="term" value="F:endopeptidase activity"/>
    <property type="evidence" value="ECO:0007669"/>
    <property type="project" value="UniProtKB-ARBA"/>
</dbReference>
<organism evidence="4 5">
    <name type="scientific">Lactobacillus gasseri</name>
    <dbReference type="NCBI Taxonomy" id="1596"/>
    <lineage>
        <taxon>Bacteria</taxon>
        <taxon>Bacillati</taxon>
        <taxon>Bacillota</taxon>
        <taxon>Bacilli</taxon>
        <taxon>Lactobacillales</taxon>
        <taxon>Lactobacillaceae</taxon>
        <taxon>Lactobacillus</taxon>
    </lineage>
</organism>